<feature type="region of interest" description="Disordered" evidence="6">
    <location>
        <begin position="60"/>
        <end position="86"/>
    </location>
</feature>
<dbReference type="Gene3D" id="2.20.28.30">
    <property type="entry name" value="RNA polymerase ii, chain L"/>
    <property type="match status" value="1"/>
</dbReference>
<evidence type="ECO:0000256" key="1">
    <source>
        <dbReference type="ARBA" id="ARBA00004123"/>
    </source>
</evidence>
<dbReference type="EMBL" id="RZGK01000010">
    <property type="protein sequence ID" value="KAF9696256.1"/>
    <property type="molecule type" value="Genomic_DNA"/>
</dbReference>
<feature type="region of interest" description="Disordered" evidence="6">
    <location>
        <begin position="142"/>
        <end position="165"/>
    </location>
</feature>
<evidence type="ECO:0000313" key="7">
    <source>
        <dbReference type="EMBL" id="KAF9696256.1"/>
    </source>
</evidence>
<dbReference type="PANTHER" id="PTHR12056">
    <property type="entry name" value="DNA-DIRECTED RNA POLYMERASES I, II, AND III"/>
    <property type="match status" value="1"/>
</dbReference>
<dbReference type="GO" id="GO:0003899">
    <property type="term" value="F:DNA-directed RNA polymerase activity"/>
    <property type="evidence" value="ECO:0007669"/>
    <property type="project" value="InterPro"/>
</dbReference>
<accession>A0A8H7J348</accession>
<evidence type="ECO:0008006" key="9">
    <source>
        <dbReference type="Google" id="ProtNLM"/>
    </source>
</evidence>
<keyword evidence="3" id="KW-0862">Zinc</keyword>
<dbReference type="GO" id="GO:0003677">
    <property type="term" value="F:DNA binding"/>
    <property type="evidence" value="ECO:0007669"/>
    <property type="project" value="InterPro"/>
</dbReference>
<keyword evidence="2" id="KW-0479">Metal-binding</keyword>
<gene>
    <name evidence="7" type="ORF">EKO04_005993</name>
</gene>
<keyword evidence="4" id="KW-0539">Nucleus</keyword>
<dbReference type="InterPro" id="IPR039747">
    <property type="entry name" value="RPABC4"/>
</dbReference>
<reference evidence="7" key="2">
    <citation type="submission" date="2020-09" db="EMBL/GenBank/DDBJ databases">
        <title>Reference genome assembly for Australian Ascochyta lentis isolate Al4.</title>
        <authorList>
            <person name="Lee R.C."/>
            <person name="Farfan-Caceres L.M."/>
            <person name="Debler J.W."/>
            <person name="Williams A.H."/>
            <person name="Henares B.M."/>
        </authorList>
    </citation>
    <scope>NUCLEOTIDE SEQUENCE</scope>
    <source>
        <strain evidence="7">Al4</strain>
    </source>
</reference>
<comment type="similarity">
    <text evidence="5">Belongs to the archaeal Rpo12/eukaryotic RPC10 RNA polymerase subunit family.</text>
</comment>
<evidence type="ECO:0000313" key="8">
    <source>
        <dbReference type="Proteomes" id="UP000651452"/>
    </source>
</evidence>
<evidence type="ECO:0000256" key="3">
    <source>
        <dbReference type="ARBA" id="ARBA00022833"/>
    </source>
</evidence>
<dbReference type="SMART" id="SM00659">
    <property type="entry name" value="RPOLCX"/>
    <property type="match status" value="1"/>
</dbReference>
<dbReference type="Pfam" id="PF03604">
    <property type="entry name" value="Zn_ribbon_RPAB4"/>
    <property type="match status" value="1"/>
</dbReference>
<sequence length="192" mass="22338">MSTQQYGGYNGANTSEAQQQVDINARTVHYKCGDCDQDVPLKRGEPIRCRQCGHRVLYKQRTNRTDGGDRRQREKSGSRQEEGLSIMGVKERREKSIAYHGGKTRERTDADGRAVWYSSRRDERRMFSQLCPISKRISESKHIQGRKKGRMQVPRSRSREHGVNGNLGKTLRLSFVRRRLRERMRSTLRWAG</sequence>
<dbReference type="PANTHER" id="PTHR12056:SF2">
    <property type="entry name" value="GEO11084P1"/>
    <property type="match status" value="1"/>
</dbReference>
<name>A0A8H7J348_9PLEO</name>
<protein>
    <recommendedName>
        <fullName evidence="9">DNA-directed RNA polymerase</fullName>
    </recommendedName>
</protein>
<evidence type="ECO:0000256" key="2">
    <source>
        <dbReference type="ARBA" id="ARBA00022723"/>
    </source>
</evidence>
<evidence type="ECO:0000256" key="6">
    <source>
        <dbReference type="SAM" id="MobiDB-lite"/>
    </source>
</evidence>
<dbReference type="GO" id="GO:0008270">
    <property type="term" value="F:zinc ion binding"/>
    <property type="evidence" value="ECO:0007669"/>
    <property type="project" value="InterPro"/>
</dbReference>
<keyword evidence="8" id="KW-1185">Reference proteome</keyword>
<organism evidence="7 8">
    <name type="scientific">Ascochyta lentis</name>
    <dbReference type="NCBI Taxonomy" id="205686"/>
    <lineage>
        <taxon>Eukaryota</taxon>
        <taxon>Fungi</taxon>
        <taxon>Dikarya</taxon>
        <taxon>Ascomycota</taxon>
        <taxon>Pezizomycotina</taxon>
        <taxon>Dothideomycetes</taxon>
        <taxon>Pleosporomycetidae</taxon>
        <taxon>Pleosporales</taxon>
        <taxon>Pleosporineae</taxon>
        <taxon>Didymellaceae</taxon>
        <taxon>Ascochyta</taxon>
    </lineage>
</organism>
<evidence type="ECO:0000256" key="5">
    <source>
        <dbReference type="ARBA" id="ARBA00025770"/>
    </source>
</evidence>
<dbReference type="InterPro" id="IPR029040">
    <property type="entry name" value="RPABC4/Spt4"/>
</dbReference>
<dbReference type="AlphaFoldDB" id="A0A8H7J348"/>
<dbReference type="InterPro" id="IPR006591">
    <property type="entry name" value="RNAP_P/RPABC4"/>
</dbReference>
<feature type="compositionally biased region" description="Basic and acidic residues" evidence="6">
    <location>
        <begin position="63"/>
        <end position="82"/>
    </location>
</feature>
<dbReference type="GO" id="GO:0005666">
    <property type="term" value="C:RNA polymerase III complex"/>
    <property type="evidence" value="ECO:0007669"/>
    <property type="project" value="TreeGrafter"/>
</dbReference>
<reference evidence="7" key="1">
    <citation type="submission" date="2018-12" db="EMBL/GenBank/DDBJ databases">
        <authorList>
            <person name="Syme R.A."/>
            <person name="Farfan-Caceres L."/>
            <person name="Lichtenzveig J."/>
        </authorList>
    </citation>
    <scope>NUCLEOTIDE SEQUENCE</scope>
    <source>
        <strain evidence="7">Al4</strain>
    </source>
</reference>
<evidence type="ECO:0000256" key="4">
    <source>
        <dbReference type="ARBA" id="ARBA00023242"/>
    </source>
</evidence>
<dbReference type="SUPFAM" id="SSF63393">
    <property type="entry name" value="RNA polymerase subunits"/>
    <property type="match status" value="1"/>
</dbReference>
<comment type="subcellular location">
    <subcellularLocation>
        <location evidence="1">Nucleus</location>
    </subcellularLocation>
</comment>
<dbReference type="Proteomes" id="UP000651452">
    <property type="component" value="Unassembled WGS sequence"/>
</dbReference>
<dbReference type="OrthoDB" id="5585087at2759"/>
<comment type="caution">
    <text evidence="7">The sequence shown here is derived from an EMBL/GenBank/DDBJ whole genome shotgun (WGS) entry which is preliminary data.</text>
</comment>
<dbReference type="GO" id="GO:0005665">
    <property type="term" value="C:RNA polymerase II, core complex"/>
    <property type="evidence" value="ECO:0007669"/>
    <property type="project" value="TreeGrafter"/>
</dbReference>
<proteinExistence type="inferred from homology"/>
<dbReference type="GO" id="GO:0006351">
    <property type="term" value="P:DNA-templated transcription"/>
    <property type="evidence" value="ECO:0007669"/>
    <property type="project" value="InterPro"/>
</dbReference>
<dbReference type="GO" id="GO:0005736">
    <property type="term" value="C:RNA polymerase I complex"/>
    <property type="evidence" value="ECO:0007669"/>
    <property type="project" value="TreeGrafter"/>
</dbReference>